<evidence type="ECO:0000256" key="9">
    <source>
        <dbReference type="ARBA" id="ARBA00022989"/>
    </source>
</evidence>
<dbReference type="GO" id="GO:0047598">
    <property type="term" value="F:7-dehydrocholesterol reductase activity"/>
    <property type="evidence" value="ECO:0007669"/>
    <property type="project" value="UniProtKB-EC"/>
</dbReference>
<feature type="transmembrane region" description="Helical" evidence="19">
    <location>
        <begin position="221"/>
        <end position="238"/>
    </location>
</feature>
<dbReference type="Pfam" id="PF01222">
    <property type="entry name" value="ERG4_ERG24"/>
    <property type="match status" value="1"/>
</dbReference>
<gene>
    <name evidence="20" type="ORF">KC19_3G069800</name>
</gene>
<keyword evidence="7" id="KW-0521">NADP</keyword>
<dbReference type="Gene3D" id="1.20.120.1630">
    <property type="match status" value="1"/>
</dbReference>
<evidence type="ECO:0000313" key="20">
    <source>
        <dbReference type="EMBL" id="KAG0582563.1"/>
    </source>
</evidence>
<dbReference type="PANTHER" id="PTHR21257:SF38">
    <property type="entry name" value="7-DEHYDROCHOLESTEROL REDUCTASE"/>
    <property type="match status" value="1"/>
</dbReference>
<dbReference type="EC" id="1.3.1.21" evidence="16"/>
<keyword evidence="9 19" id="KW-1133">Transmembrane helix</keyword>
<keyword evidence="12" id="KW-0443">Lipid metabolism</keyword>
<evidence type="ECO:0000256" key="6">
    <source>
        <dbReference type="ARBA" id="ARBA00022778"/>
    </source>
</evidence>
<evidence type="ECO:0000256" key="7">
    <source>
        <dbReference type="ARBA" id="ARBA00022857"/>
    </source>
</evidence>
<evidence type="ECO:0000256" key="14">
    <source>
        <dbReference type="ARBA" id="ARBA00023166"/>
    </source>
</evidence>
<reference evidence="20" key="1">
    <citation type="submission" date="2020-06" db="EMBL/GenBank/DDBJ databases">
        <title>WGS assembly of Ceratodon purpureus strain R40.</title>
        <authorList>
            <person name="Carey S.B."/>
            <person name="Jenkins J."/>
            <person name="Shu S."/>
            <person name="Lovell J.T."/>
            <person name="Sreedasyam A."/>
            <person name="Maumus F."/>
            <person name="Tiley G.P."/>
            <person name="Fernandez-Pozo N."/>
            <person name="Barry K."/>
            <person name="Chen C."/>
            <person name="Wang M."/>
            <person name="Lipzen A."/>
            <person name="Daum C."/>
            <person name="Saski C.A."/>
            <person name="Payton A.C."/>
            <person name="Mcbreen J.C."/>
            <person name="Conrad R.E."/>
            <person name="Kollar L.M."/>
            <person name="Olsson S."/>
            <person name="Huttunen S."/>
            <person name="Landis J.B."/>
            <person name="Wickett N.J."/>
            <person name="Johnson M.G."/>
            <person name="Rensing S.A."/>
            <person name="Grimwood J."/>
            <person name="Schmutz J."/>
            <person name="Mcdaniel S.F."/>
        </authorList>
    </citation>
    <scope>NUCLEOTIDE SEQUENCE</scope>
    <source>
        <strain evidence="20">R40</strain>
    </source>
</reference>
<keyword evidence="5 19" id="KW-0812">Transmembrane</keyword>
<dbReference type="Proteomes" id="UP000822688">
    <property type="component" value="Chromosome 3"/>
</dbReference>
<keyword evidence="11" id="KW-0756">Sterol biosynthesis</keyword>
<feature type="transmembrane region" description="Helical" evidence="19">
    <location>
        <begin position="394"/>
        <end position="419"/>
    </location>
</feature>
<evidence type="ECO:0000256" key="17">
    <source>
        <dbReference type="ARBA" id="ARBA00042688"/>
    </source>
</evidence>
<evidence type="ECO:0000256" key="5">
    <source>
        <dbReference type="ARBA" id="ARBA00022692"/>
    </source>
</evidence>
<keyword evidence="3" id="KW-0444">Lipid biosynthesis</keyword>
<dbReference type="PANTHER" id="PTHR21257">
    <property type="entry name" value="DELTA(14)-STEROL REDUCTASE"/>
    <property type="match status" value="1"/>
</dbReference>
<feature type="transmembrane region" description="Helical" evidence="19">
    <location>
        <begin position="310"/>
        <end position="330"/>
    </location>
</feature>
<keyword evidence="4" id="KW-0153">Cholesterol metabolism</keyword>
<dbReference type="GO" id="GO:0005789">
    <property type="term" value="C:endoplasmic reticulum membrane"/>
    <property type="evidence" value="ECO:0007669"/>
    <property type="project" value="TreeGrafter"/>
</dbReference>
<evidence type="ECO:0000256" key="1">
    <source>
        <dbReference type="ARBA" id="ARBA00004141"/>
    </source>
</evidence>
<keyword evidence="8" id="KW-0752">Steroid biosynthesis</keyword>
<feature type="transmembrane region" description="Helical" evidence="19">
    <location>
        <begin position="285"/>
        <end position="304"/>
    </location>
</feature>
<evidence type="ECO:0000256" key="8">
    <source>
        <dbReference type="ARBA" id="ARBA00022955"/>
    </source>
</evidence>
<evidence type="ECO:0000256" key="11">
    <source>
        <dbReference type="ARBA" id="ARBA00023011"/>
    </source>
</evidence>
<evidence type="ECO:0000256" key="4">
    <source>
        <dbReference type="ARBA" id="ARBA00022548"/>
    </source>
</evidence>
<dbReference type="InterPro" id="IPR001171">
    <property type="entry name" value="ERG24_DHCR-like"/>
</dbReference>
<evidence type="ECO:0000256" key="13">
    <source>
        <dbReference type="ARBA" id="ARBA00023136"/>
    </source>
</evidence>
<keyword evidence="10" id="KW-0560">Oxidoreductase</keyword>
<protein>
    <recommendedName>
        <fullName evidence="16">7-dehydrocholesterol reductase</fullName>
        <ecNumber evidence="16">1.3.1.21</ecNumber>
    </recommendedName>
    <alternativeName>
        <fullName evidence="17">Sterol Delta(7)-reductase</fullName>
    </alternativeName>
</protein>
<evidence type="ECO:0000256" key="16">
    <source>
        <dbReference type="ARBA" id="ARBA00038851"/>
    </source>
</evidence>
<dbReference type="GO" id="GO:0006695">
    <property type="term" value="P:cholesterol biosynthetic process"/>
    <property type="evidence" value="ECO:0007669"/>
    <property type="project" value="UniProtKB-KW"/>
</dbReference>
<feature type="transmembrane region" description="Helical" evidence="19">
    <location>
        <begin position="157"/>
        <end position="176"/>
    </location>
</feature>
<evidence type="ECO:0000256" key="10">
    <source>
        <dbReference type="ARBA" id="ARBA00023002"/>
    </source>
</evidence>
<accession>A0A8T0IJC7</accession>
<keyword evidence="21" id="KW-1185">Reference proteome</keyword>
<dbReference type="GO" id="GO:0016132">
    <property type="term" value="P:brassinosteroid biosynthetic process"/>
    <property type="evidence" value="ECO:0007669"/>
    <property type="project" value="TreeGrafter"/>
</dbReference>
<dbReference type="EMBL" id="CM026423">
    <property type="protein sequence ID" value="KAG0582563.1"/>
    <property type="molecule type" value="Genomic_DNA"/>
</dbReference>
<comment type="caution">
    <text evidence="20">The sequence shown here is derived from an EMBL/GenBank/DDBJ whole genome shotgun (WGS) entry which is preliminary data.</text>
</comment>
<keyword evidence="13 19" id="KW-0472">Membrane</keyword>
<keyword evidence="14" id="KW-1207">Sterol metabolism</keyword>
<feature type="transmembrane region" description="Helical" evidence="19">
    <location>
        <begin position="126"/>
        <end position="142"/>
    </location>
</feature>
<sequence>MGRGRTPTRKEYIESSQYQNDSTSTAHSRRVNIIAMTTVMWLAPVVVVCLWHTIVNLDGSGLNMWKYWKAYSFDGVRKIWPMPSFYAIKLILTFAVFEALLQIYVPGERHISIVSPTGNRAMYKKNGFTCCVITLFVFYFAYKEKHFAPAGVYDHLGEIYSSLIILGTITVALLFLKGYTYPSSSDWGSTGNVLVDFYWGLELYPRLGKDFDLKLYFNSRFGMMGWGCLVICFVIRQWEQKGKVADSMIVTSVLMLTYICKFYWWEGGYLNTLNMMHDRAGYYNIWGSMVWLPAVYSSPALYLVNHPVQLGFWVSLYIMFGGLVCIYTQYNIDHQRQEFRETHGKAKVWGIFATKIQAHYVTEKGEHKQTILLASGWWGLARHIHYIFEVGAFFFWSVPALFAHATPYFSLFFVTMFLIDRCERDDKRCKSKYMKFWDIYKKKVPNKIIPLIY</sequence>
<comment type="similarity">
    <text evidence="2">Belongs to the ERG4/ERG24 family.</text>
</comment>
<keyword evidence="6" id="KW-0152">Cholesterol biosynthesis</keyword>
<feature type="transmembrane region" description="Helical" evidence="19">
    <location>
        <begin position="33"/>
        <end position="54"/>
    </location>
</feature>
<evidence type="ECO:0000313" key="21">
    <source>
        <dbReference type="Proteomes" id="UP000822688"/>
    </source>
</evidence>
<evidence type="ECO:0000256" key="3">
    <source>
        <dbReference type="ARBA" id="ARBA00022516"/>
    </source>
</evidence>
<evidence type="ECO:0000256" key="19">
    <source>
        <dbReference type="SAM" id="Phobius"/>
    </source>
</evidence>
<evidence type="ECO:0000256" key="18">
    <source>
        <dbReference type="SAM" id="MobiDB-lite"/>
    </source>
</evidence>
<comment type="subcellular location">
    <subcellularLocation>
        <location evidence="1">Membrane</location>
        <topology evidence="1">Multi-pass membrane protein</topology>
    </subcellularLocation>
</comment>
<dbReference type="OrthoDB" id="5326588at2759"/>
<keyword evidence="15" id="KW-0753">Steroid metabolism</keyword>
<proteinExistence type="inferred from homology"/>
<evidence type="ECO:0000256" key="15">
    <source>
        <dbReference type="ARBA" id="ARBA00023221"/>
    </source>
</evidence>
<dbReference type="AlphaFoldDB" id="A0A8T0IJC7"/>
<feature type="transmembrane region" description="Helical" evidence="19">
    <location>
        <begin position="244"/>
        <end position="264"/>
    </location>
</feature>
<feature type="transmembrane region" description="Helical" evidence="19">
    <location>
        <begin position="85"/>
        <end position="105"/>
    </location>
</feature>
<evidence type="ECO:0000256" key="2">
    <source>
        <dbReference type="ARBA" id="ARBA00005402"/>
    </source>
</evidence>
<name>A0A8T0IJC7_CERPU</name>
<evidence type="ECO:0000256" key="12">
    <source>
        <dbReference type="ARBA" id="ARBA00023098"/>
    </source>
</evidence>
<feature type="region of interest" description="Disordered" evidence="18">
    <location>
        <begin position="1"/>
        <end position="21"/>
    </location>
</feature>
<organism evidence="20 21">
    <name type="scientific">Ceratodon purpureus</name>
    <name type="common">Fire moss</name>
    <name type="synonym">Dicranum purpureum</name>
    <dbReference type="NCBI Taxonomy" id="3225"/>
    <lineage>
        <taxon>Eukaryota</taxon>
        <taxon>Viridiplantae</taxon>
        <taxon>Streptophyta</taxon>
        <taxon>Embryophyta</taxon>
        <taxon>Bryophyta</taxon>
        <taxon>Bryophytina</taxon>
        <taxon>Bryopsida</taxon>
        <taxon>Dicranidae</taxon>
        <taxon>Pseudoditrichales</taxon>
        <taxon>Ditrichaceae</taxon>
        <taxon>Ceratodon</taxon>
    </lineage>
</organism>